<comment type="caution">
    <text evidence="1">The sequence shown here is derived from an EMBL/GenBank/DDBJ whole genome shotgun (WGS) entry which is preliminary data.</text>
</comment>
<keyword evidence="2" id="KW-1185">Reference proteome</keyword>
<dbReference type="Proteomes" id="UP000557307">
    <property type="component" value="Unassembled WGS sequence"/>
</dbReference>
<accession>A0A840TJ27</accession>
<proteinExistence type="predicted"/>
<name>A0A840TJ27_9BACT</name>
<sequence>MKFPDPSLRQALRHDIEHVTTSNFEEVAMRVFRYQAHYNPIYQRYLAHLRVQPDRLRRLAEVPFFPIQFFKHHIIRTGQPPASAVVFESSGTTGYTTSRHTLYDPLLYQSISERIFEEQYGALDGMHLLALLPSYLERNNSSLVYMVRHFIDKTHSPYSGFYLHDSRALTRQLEVLARRADGHPVLVLGVTFALLDWAERGPDFSFLTDLPRLIVMETGGMKGRRQELLREEVHAILRARLGVPSIHSEYGMTELLSQGYSAGEGVFRPGSTMRILLRDTNDPFSVAPWGGYFQTGGINVVDLANLDSCSFIETQDLGRFGPEPETFYVLGRFDNSDVRGCNLMAL</sequence>
<dbReference type="InterPro" id="IPR042099">
    <property type="entry name" value="ANL_N_sf"/>
</dbReference>
<evidence type="ECO:0008006" key="3">
    <source>
        <dbReference type="Google" id="ProtNLM"/>
    </source>
</evidence>
<organism evidence="1 2">
    <name type="scientific">Rhabdobacter roseus</name>
    <dbReference type="NCBI Taxonomy" id="1655419"/>
    <lineage>
        <taxon>Bacteria</taxon>
        <taxon>Pseudomonadati</taxon>
        <taxon>Bacteroidota</taxon>
        <taxon>Cytophagia</taxon>
        <taxon>Cytophagales</taxon>
        <taxon>Cytophagaceae</taxon>
        <taxon>Rhabdobacter</taxon>
    </lineage>
</organism>
<protein>
    <recommendedName>
        <fullName evidence="3">Acyl transferase</fullName>
    </recommendedName>
</protein>
<dbReference type="EMBL" id="JACHGF010000003">
    <property type="protein sequence ID" value="MBB5284196.1"/>
    <property type="molecule type" value="Genomic_DNA"/>
</dbReference>
<evidence type="ECO:0000313" key="1">
    <source>
        <dbReference type="EMBL" id="MBB5284196.1"/>
    </source>
</evidence>
<dbReference type="AlphaFoldDB" id="A0A840TJ27"/>
<gene>
    <name evidence="1" type="ORF">HNQ92_002339</name>
</gene>
<dbReference type="SUPFAM" id="SSF56801">
    <property type="entry name" value="Acetyl-CoA synthetase-like"/>
    <property type="match status" value="1"/>
</dbReference>
<dbReference type="RefSeq" id="WP_425504283.1">
    <property type="nucleotide sequence ID" value="NZ_JACHGF010000003.1"/>
</dbReference>
<evidence type="ECO:0000313" key="2">
    <source>
        <dbReference type="Proteomes" id="UP000557307"/>
    </source>
</evidence>
<dbReference type="Gene3D" id="3.40.50.12780">
    <property type="entry name" value="N-terminal domain of ligase-like"/>
    <property type="match status" value="1"/>
</dbReference>
<reference evidence="1 2" key="1">
    <citation type="submission" date="2020-08" db="EMBL/GenBank/DDBJ databases">
        <title>Genomic Encyclopedia of Type Strains, Phase IV (KMG-IV): sequencing the most valuable type-strain genomes for metagenomic binning, comparative biology and taxonomic classification.</title>
        <authorList>
            <person name="Goeker M."/>
        </authorList>
    </citation>
    <scope>NUCLEOTIDE SEQUENCE [LARGE SCALE GENOMIC DNA]</scope>
    <source>
        <strain evidence="1 2">DSM 105074</strain>
    </source>
</reference>